<name>D1PXJ7_9BACT</name>
<dbReference type="AlphaFoldDB" id="D1PXJ7"/>
<evidence type="ECO:0000256" key="1">
    <source>
        <dbReference type="SAM" id="SignalP"/>
    </source>
</evidence>
<evidence type="ECO:0000313" key="2">
    <source>
        <dbReference type="EMBL" id="EFA43964.1"/>
    </source>
</evidence>
<feature type="signal peptide" evidence="1">
    <location>
        <begin position="1"/>
        <end position="24"/>
    </location>
</feature>
<protein>
    <recommendedName>
        <fullName evidence="4">Lipocalin-like domain-containing protein</fullName>
    </recommendedName>
</protein>
<gene>
    <name evidence="2" type="ORF">HMPREF0645_1682</name>
</gene>
<reference evidence="2 3" key="1">
    <citation type="submission" date="2009-10" db="EMBL/GenBank/DDBJ databases">
        <authorList>
            <person name="Qin X."/>
            <person name="Bachman B."/>
            <person name="Battles P."/>
            <person name="Bell A."/>
            <person name="Bess C."/>
            <person name="Bickham C."/>
            <person name="Chaboub L."/>
            <person name="Chen D."/>
            <person name="Coyle M."/>
            <person name="Deiros D.R."/>
            <person name="Dinh H."/>
            <person name="Forbes L."/>
            <person name="Fowler G."/>
            <person name="Francisco L."/>
            <person name="Fu Q."/>
            <person name="Gubbala S."/>
            <person name="Hale W."/>
            <person name="Han Y."/>
            <person name="Hemphill L."/>
            <person name="Highlander S.K."/>
            <person name="Hirani K."/>
            <person name="Hogues M."/>
            <person name="Jackson L."/>
            <person name="Jakkamsetti A."/>
            <person name="Javaid M."/>
            <person name="Jiang H."/>
            <person name="Korchina V."/>
            <person name="Kovar C."/>
            <person name="Lara F."/>
            <person name="Lee S."/>
            <person name="Mata R."/>
            <person name="Mathew T."/>
            <person name="Moen C."/>
            <person name="Morales K."/>
            <person name="Munidasa M."/>
            <person name="Nazareth L."/>
            <person name="Ngo R."/>
            <person name="Nguyen L."/>
            <person name="Okwuonu G."/>
            <person name="Ongeri F."/>
            <person name="Patil S."/>
            <person name="Petrosino J."/>
            <person name="Pham C."/>
            <person name="Pham P."/>
            <person name="Pu L.-L."/>
            <person name="Puazo M."/>
            <person name="Raj R."/>
            <person name="Reid J."/>
            <person name="Rouhana J."/>
            <person name="Saada N."/>
            <person name="Shang Y."/>
            <person name="Simmons D."/>
            <person name="Thornton R."/>
            <person name="Warren J."/>
            <person name="Weissenberger G."/>
            <person name="Zhang J."/>
            <person name="Zhang L."/>
            <person name="Zhou C."/>
            <person name="Zhu D."/>
            <person name="Muzny D."/>
            <person name="Worley K."/>
            <person name="Gibbs R."/>
        </authorList>
    </citation>
    <scope>NUCLEOTIDE SEQUENCE [LARGE SCALE GENOMIC DNA]</scope>
    <source>
        <strain evidence="2 3">DSM 17361</strain>
    </source>
</reference>
<proteinExistence type="predicted"/>
<keyword evidence="1" id="KW-0732">Signal</keyword>
<sequence length="186" mass="21300">MKRLTMLLTSGLLAVLTLSLVSCDEDSYIADTLAGTWEGKMYVSSNYDGYTYDATYSELCFDQDPYSFSSGTGYWVDHYSASAPFAYIANHTEWTVRNGMISIFLIEEGTTVQIANYHLSDGFFMGTIYYGDDRVDFKLRHTSSPNWGDYYYGYDSYYGAKKNTYVTRGRSDKETAEVPYRIIRKK</sequence>
<dbReference type="PROSITE" id="PS51257">
    <property type="entry name" value="PROKAR_LIPOPROTEIN"/>
    <property type="match status" value="1"/>
</dbReference>
<evidence type="ECO:0008006" key="4">
    <source>
        <dbReference type="Google" id="ProtNLM"/>
    </source>
</evidence>
<dbReference type="RefSeq" id="WP_007173785.1">
    <property type="nucleotide sequence ID" value="NZ_GG704781.1"/>
</dbReference>
<dbReference type="Proteomes" id="UP000003160">
    <property type="component" value="Unassembled WGS sequence"/>
</dbReference>
<comment type="caution">
    <text evidence="2">The sequence shown here is derived from an EMBL/GenBank/DDBJ whole genome shotgun (WGS) entry which is preliminary data.</text>
</comment>
<keyword evidence="3" id="KW-1185">Reference proteome</keyword>
<dbReference type="EMBL" id="ACKS01000070">
    <property type="protein sequence ID" value="EFA43964.1"/>
    <property type="molecule type" value="Genomic_DNA"/>
</dbReference>
<evidence type="ECO:0000313" key="3">
    <source>
        <dbReference type="Proteomes" id="UP000003160"/>
    </source>
</evidence>
<organism evidence="2 3">
    <name type="scientific">Hallella bergensis DSM 17361</name>
    <dbReference type="NCBI Taxonomy" id="585502"/>
    <lineage>
        <taxon>Bacteria</taxon>
        <taxon>Pseudomonadati</taxon>
        <taxon>Bacteroidota</taxon>
        <taxon>Bacteroidia</taxon>
        <taxon>Bacteroidales</taxon>
        <taxon>Prevotellaceae</taxon>
        <taxon>Hallella</taxon>
    </lineage>
</organism>
<dbReference type="HOGENOM" id="CLU_117614_0_0_10"/>
<feature type="chain" id="PRO_5003026734" description="Lipocalin-like domain-containing protein" evidence="1">
    <location>
        <begin position="25"/>
        <end position="186"/>
    </location>
</feature>
<dbReference type="eggNOG" id="ENOG502ZSR7">
    <property type="taxonomic scope" value="Bacteria"/>
</dbReference>
<accession>D1PXJ7</accession>